<evidence type="ECO:0000313" key="1">
    <source>
        <dbReference type="EMBL" id="MCD3194888.1"/>
    </source>
</evidence>
<name>A0A9Q3VAD6_CLOBO</name>
<sequence>MNKQELNRIMNIDIDNLVKTQHDSLKKFVLDKIDEVRELVETEQYDLLEEIAFFSGQGDGYGNASENWCINFAYKDNDEMDLIEVTELLSNLKNNIKSR</sequence>
<protein>
    <submittedName>
        <fullName evidence="1">Uncharacterized protein</fullName>
    </submittedName>
</protein>
<comment type="caution">
    <text evidence="1">The sequence shown here is derived from an EMBL/GenBank/DDBJ whole genome shotgun (WGS) entry which is preliminary data.</text>
</comment>
<dbReference type="EMBL" id="JAAMYB010000004">
    <property type="protein sequence ID" value="MCD3194888.1"/>
    <property type="molecule type" value="Genomic_DNA"/>
</dbReference>
<gene>
    <name evidence="1" type="ORF">G8S53_06240</name>
</gene>
<dbReference type="AlphaFoldDB" id="A0A9Q3VAD6"/>
<reference evidence="1" key="1">
    <citation type="submission" date="2020-02" db="EMBL/GenBank/DDBJ databases">
        <authorList>
            <person name="Fillo S."/>
            <person name="Giordani F."/>
            <person name="Tonon E."/>
            <person name="Drigo I."/>
            <person name="Anselmo A."/>
            <person name="Fortunato A."/>
            <person name="Bano L."/>
            <person name="Lista F."/>
        </authorList>
    </citation>
    <scope>NUCLEOTIDE SEQUENCE</scope>
    <source>
        <strain evidence="1">IZSVe-TV_9877_3_12</strain>
    </source>
</reference>
<proteinExistence type="predicted"/>
<dbReference type="Proteomes" id="UP000813637">
    <property type="component" value="Unassembled WGS sequence"/>
</dbReference>
<reference evidence="1" key="2">
    <citation type="journal article" date="2021" name="Microorganisms">
        <title>Extensive Genome Exploration of Clostridium botulinum Group III Field Strains.</title>
        <authorList>
            <person name="Fillo S."/>
            <person name="Giordani F."/>
            <person name="Tonon E."/>
            <person name="Drigo I."/>
            <person name="Anselmo A."/>
            <person name="Fortunato A."/>
            <person name="Lista F."/>
            <person name="Bano L."/>
        </authorList>
    </citation>
    <scope>NUCLEOTIDE SEQUENCE</scope>
    <source>
        <strain evidence="1">IZSVe-TV_9877_3_12</strain>
    </source>
</reference>
<evidence type="ECO:0000313" key="2">
    <source>
        <dbReference type="Proteomes" id="UP000813637"/>
    </source>
</evidence>
<accession>A0A9Q3VAD6</accession>
<dbReference type="RefSeq" id="WP_003383861.1">
    <property type="nucleotide sequence ID" value="NZ_JAAMYB010000004.1"/>
</dbReference>
<organism evidence="1 2">
    <name type="scientific">Clostridium botulinum C</name>
    <dbReference type="NCBI Taxonomy" id="36828"/>
    <lineage>
        <taxon>Bacteria</taxon>
        <taxon>Bacillati</taxon>
        <taxon>Bacillota</taxon>
        <taxon>Clostridia</taxon>
        <taxon>Eubacteriales</taxon>
        <taxon>Clostridiaceae</taxon>
        <taxon>Clostridium</taxon>
    </lineage>
</organism>